<name>A0A1E3Q161_LIPST</name>
<dbReference type="InterPro" id="IPR013520">
    <property type="entry name" value="Ribonucl_H"/>
</dbReference>
<dbReference type="STRING" id="675824.A0A1E3Q161"/>
<comment type="similarity">
    <text evidence="1">Belongs to the oligoribonuclease family.</text>
</comment>
<dbReference type="GO" id="GO:0005739">
    <property type="term" value="C:mitochondrion"/>
    <property type="evidence" value="ECO:0007669"/>
    <property type="project" value="EnsemblFungi"/>
</dbReference>
<dbReference type="FunFam" id="3.30.420.10:FF:000003">
    <property type="entry name" value="Oligoribonuclease"/>
    <property type="match status" value="1"/>
</dbReference>
<dbReference type="InterPro" id="IPR022894">
    <property type="entry name" value="Oligoribonuclease"/>
</dbReference>
<dbReference type="Proteomes" id="UP000094385">
    <property type="component" value="Unassembled WGS sequence"/>
</dbReference>
<reference evidence="6 7" key="1">
    <citation type="journal article" date="2016" name="Proc. Natl. Acad. Sci. U.S.A.">
        <title>Comparative genomics of biotechnologically important yeasts.</title>
        <authorList>
            <person name="Riley R."/>
            <person name="Haridas S."/>
            <person name="Wolfe K.H."/>
            <person name="Lopes M.R."/>
            <person name="Hittinger C.T."/>
            <person name="Goeker M."/>
            <person name="Salamov A.A."/>
            <person name="Wisecaver J.H."/>
            <person name="Long T.M."/>
            <person name="Calvey C.H."/>
            <person name="Aerts A.L."/>
            <person name="Barry K.W."/>
            <person name="Choi C."/>
            <person name="Clum A."/>
            <person name="Coughlan A.Y."/>
            <person name="Deshpande S."/>
            <person name="Douglass A.P."/>
            <person name="Hanson S.J."/>
            <person name="Klenk H.-P."/>
            <person name="LaButti K.M."/>
            <person name="Lapidus A."/>
            <person name="Lindquist E.A."/>
            <person name="Lipzen A.M."/>
            <person name="Meier-Kolthoff J.P."/>
            <person name="Ohm R.A."/>
            <person name="Otillar R.P."/>
            <person name="Pangilinan J.L."/>
            <person name="Peng Y."/>
            <person name="Rokas A."/>
            <person name="Rosa C.A."/>
            <person name="Scheuner C."/>
            <person name="Sibirny A.A."/>
            <person name="Slot J.C."/>
            <person name="Stielow J.B."/>
            <person name="Sun H."/>
            <person name="Kurtzman C.P."/>
            <person name="Blackwell M."/>
            <person name="Grigoriev I.V."/>
            <person name="Jeffries T.W."/>
        </authorList>
    </citation>
    <scope>NUCLEOTIDE SEQUENCE [LARGE SCALE GENOMIC DNA]</scope>
    <source>
        <strain evidence="6 7">NRRL Y-11557</strain>
    </source>
</reference>
<dbReference type="NCBIfam" id="NF003765">
    <property type="entry name" value="PRK05359.1"/>
    <property type="match status" value="1"/>
</dbReference>
<organism evidence="6 7">
    <name type="scientific">Lipomyces starkeyi NRRL Y-11557</name>
    <dbReference type="NCBI Taxonomy" id="675824"/>
    <lineage>
        <taxon>Eukaryota</taxon>
        <taxon>Fungi</taxon>
        <taxon>Dikarya</taxon>
        <taxon>Ascomycota</taxon>
        <taxon>Saccharomycotina</taxon>
        <taxon>Lipomycetes</taxon>
        <taxon>Lipomycetales</taxon>
        <taxon>Lipomycetaceae</taxon>
        <taxon>Lipomyces</taxon>
    </lineage>
</organism>
<sequence length="195" mass="22092">MDTSGVPGPMVWIDCEMTGLDVYNDRIIEIACFVTDGDLNVVEPNGFEEVISCPDKILDGMDEWCVSHHGESGLTAKVRASTSSTRDVEIKLLKYLRDECGVTDERTGMLSGNSVHMDKEFLRREMPELTNFLHYRIIDVSTLKELARRRNPTLKRGAPAKKYSHTAKSDILESIGELKYYYDNWLFSDKTDTSA</sequence>
<dbReference type="OrthoDB" id="270189at2759"/>
<evidence type="ECO:0000313" key="6">
    <source>
        <dbReference type="EMBL" id="ODQ71234.1"/>
    </source>
</evidence>
<dbReference type="CDD" id="cd06135">
    <property type="entry name" value="Orn"/>
    <property type="match status" value="1"/>
</dbReference>
<dbReference type="Gene3D" id="3.30.420.10">
    <property type="entry name" value="Ribonuclease H-like superfamily/Ribonuclease H"/>
    <property type="match status" value="1"/>
</dbReference>
<dbReference type="GO" id="GO:0034476">
    <property type="term" value="P:U5 snRNA 3'-end processing"/>
    <property type="evidence" value="ECO:0007669"/>
    <property type="project" value="EnsemblFungi"/>
</dbReference>
<evidence type="ECO:0000256" key="3">
    <source>
        <dbReference type="ARBA" id="ARBA00022801"/>
    </source>
</evidence>
<dbReference type="PANTHER" id="PTHR11046">
    <property type="entry name" value="OLIGORIBONUCLEASE, MITOCHONDRIAL"/>
    <property type="match status" value="1"/>
</dbReference>
<evidence type="ECO:0000256" key="1">
    <source>
        <dbReference type="ARBA" id="ARBA00009921"/>
    </source>
</evidence>
<dbReference type="SMART" id="SM00479">
    <property type="entry name" value="EXOIII"/>
    <property type="match status" value="1"/>
</dbReference>
<dbReference type="PANTHER" id="PTHR11046:SF0">
    <property type="entry name" value="OLIGORIBONUCLEASE, MITOCHONDRIAL"/>
    <property type="match status" value="1"/>
</dbReference>
<accession>A0A1E3Q161</accession>
<keyword evidence="7" id="KW-1185">Reference proteome</keyword>
<dbReference type="EMBL" id="KV454298">
    <property type="protein sequence ID" value="ODQ71234.1"/>
    <property type="molecule type" value="Genomic_DNA"/>
</dbReference>
<dbReference type="InterPro" id="IPR012337">
    <property type="entry name" value="RNaseH-like_sf"/>
</dbReference>
<keyword evidence="2" id="KW-0540">Nuclease</keyword>
<dbReference type="GO" id="GO:0034475">
    <property type="term" value="P:U4 snRNA 3'-end processing"/>
    <property type="evidence" value="ECO:0007669"/>
    <property type="project" value="EnsemblFungi"/>
</dbReference>
<protein>
    <recommendedName>
        <fullName evidence="5">Exonuclease domain-containing protein</fullName>
    </recommendedName>
</protein>
<dbReference type="Pfam" id="PF00929">
    <property type="entry name" value="RNase_T"/>
    <property type="match status" value="1"/>
</dbReference>
<dbReference type="AlphaFoldDB" id="A0A1E3Q161"/>
<dbReference type="SUPFAM" id="SSF53098">
    <property type="entry name" value="Ribonuclease H-like"/>
    <property type="match status" value="1"/>
</dbReference>
<evidence type="ECO:0000256" key="4">
    <source>
        <dbReference type="ARBA" id="ARBA00022839"/>
    </source>
</evidence>
<dbReference type="GO" id="GO:0000467">
    <property type="term" value="P:exonucleolytic trimming to generate mature 3'-end of 5.8S rRNA from tricistronic rRNA transcript (SSU-rRNA, 5.8S rRNA, LSU-rRNA)"/>
    <property type="evidence" value="ECO:0007669"/>
    <property type="project" value="EnsemblFungi"/>
</dbReference>
<dbReference type="InterPro" id="IPR036397">
    <property type="entry name" value="RNaseH_sf"/>
</dbReference>
<keyword evidence="4" id="KW-0269">Exonuclease</keyword>
<gene>
    <name evidence="6" type="ORF">LIPSTDRAFT_56539</name>
</gene>
<proteinExistence type="inferred from homology"/>
<dbReference type="GO" id="GO:0003676">
    <property type="term" value="F:nucleic acid binding"/>
    <property type="evidence" value="ECO:0007669"/>
    <property type="project" value="InterPro"/>
</dbReference>
<dbReference type="GO" id="GO:0000175">
    <property type="term" value="F:3'-5'-RNA exonuclease activity"/>
    <property type="evidence" value="ECO:0007669"/>
    <property type="project" value="EnsemblFungi"/>
</dbReference>
<keyword evidence="3" id="KW-0378">Hydrolase</keyword>
<feature type="domain" description="Exonuclease" evidence="5">
    <location>
        <begin position="9"/>
        <end position="187"/>
    </location>
</feature>
<evidence type="ECO:0000256" key="2">
    <source>
        <dbReference type="ARBA" id="ARBA00022722"/>
    </source>
</evidence>
<evidence type="ECO:0000313" key="7">
    <source>
        <dbReference type="Proteomes" id="UP000094385"/>
    </source>
</evidence>
<evidence type="ECO:0000259" key="5">
    <source>
        <dbReference type="SMART" id="SM00479"/>
    </source>
</evidence>